<dbReference type="AlphaFoldDB" id="A0A347ZVQ5"/>
<gene>
    <name evidence="2" type="ORF">DFR64_2286</name>
</gene>
<evidence type="ECO:0000313" key="3">
    <source>
        <dbReference type="Proteomes" id="UP000256388"/>
    </source>
</evidence>
<keyword evidence="1" id="KW-0812">Transmembrane</keyword>
<feature type="transmembrane region" description="Helical" evidence="1">
    <location>
        <begin position="30"/>
        <end position="52"/>
    </location>
</feature>
<feature type="transmembrane region" description="Helical" evidence="1">
    <location>
        <begin position="58"/>
        <end position="77"/>
    </location>
</feature>
<proteinExistence type="predicted"/>
<protein>
    <submittedName>
        <fullName evidence="2">Uncharacterized protein</fullName>
    </submittedName>
</protein>
<evidence type="ECO:0000256" key="1">
    <source>
        <dbReference type="SAM" id="Phobius"/>
    </source>
</evidence>
<organism evidence="2 3">
    <name type="scientific">Pelolinea submarina</name>
    <dbReference type="NCBI Taxonomy" id="913107"/>
    <lineage>
        <taxon>Bacteria</taxon>
        <taxon>Bacillati</taxon>
        <taxon>Chloroflexota</taxon>
        <taxon>Anaerolineae</taxon>
        <taxon>Anaerolineales</taxon>
        <taxon>Anaerolineaceae</taxon>
        <taxon>Pelolinea</taxon>
    </lineage>
</organism>
<dbReference type="RefSeq" id="WP_116225560.1">
    <property type="nucleotide sequence ID" value="NZ_AP018437.1"/>
</dbReference>
<sequence>MNISPTEAEEALAAIQKMTRRTRHTISSSGAYIFLIYTGMIWLAGFLANQFLPGSQAVYVWAVVSLLGSVLSISAGLRVSKHVKGPLTGMYGRRIGLFWVLLALFCIGVIAVAQPIDGKQITLIVILFVLVGQTAMSLVFSFSYGWWTLPIGALALVGYFLMPAYFYLWMAVLVGGSMILLGLIIRWKL</sequence>
<feature type="transmembrane region" description="Helical" evidence="1">
    <location>
        <begin position="121"/>
        <end position="139"/>
    </location>
</feature>
<feature type="transmembrane region" description="Helical" evidence="1">
    <location>
        <begin position="97"/>
        <end position="115"/>
    </location>
</feature>
<keyword evidence="1" id="KW-0472">Membrane</keyword>
<comment type="caution">
    <text evidence="2">The sequence shown here is derived from an EMBL/GenBank/DDBJ whole genome shotgun (WGS) entry which is preliminary data.</text>
</comment>
<feature type="transmembrane region" description="Helical" evidence="1">
    <location>
        <begin position="144"/>
        <end position="161"/>
    </location>
</feature>
<keyword evidence="3" id="KW-1185">Reference proteome</keyword>
<name>A0A347ZVQ5_9CHLR</name>
<accession>A0A347ZVQ5</accession>
<keyword evidence="1" id="KW-1133">Transmembrane helix</keyword>
<feature type="transmembrane region" description="Helical" evidence="1">
    <location>
        <begin position="167"/>
        <end position="185"/>
    </location>
</feature>
<dbReference type="Proteomes" id="UP000256388">
    <property type="component" value="Unassembled WGS sequence"/>
</dbReference>
<dbReference type="EMBL" id="QUMS01000003">
    <property type="protein sequence ID" value="REG07082.1"/>
    <property type="molecule type" value="Genomic_DNA"/>
</dbReference>
<reference evidence="2 3" key="1">
    <citation type="submission" date="2018-08" db="EMBL/GenBank/DDBJ databases">
        <title>Genomic Encyclopedia of Type Strains, Phase IV (KMG-IV): sequencing the most valuable type-strain genomes for metagenomic binning, comparative biology and taxonomic classification.</title>
        <authorList>
            <person name="Goeker M."/>
        </authorList>
    </citation>
    <scope>NUCLEOTIDE SEQUENCE [LARGE SCALE GENOMIC DNA]</scope>
    <source>
        <strain evidence="2 3">DSM 23923</strain>
    </source>
</reference>
<evidence type="ECO:0000313" key="2">
    <source>
        <dbReference type="EMBL" id="REG07082.1"/>
    </source>
</evidence>